<accession>A0A2N6UD25</accession>
<name>A0A2N6UD25_9LACT</name>
<comment type="caution">
    <text evidence="2">The sequence shown here is derived from an EMBL/GenBank/DDBJ whole genome shotgun (WGS) entry which is preliminary data.</text>
</comment>
<evidence type="ECO:0000313" key="2">
    <source>
        <dbReference type="EMBL" id="PMC79445.1"/>
    </source>
</evidence>
<evidence type="ECO:0008006" key="4">
    <source>
        <dbReference type="Google" id="ProtNLM"/>
    </source>
</evidence>
<protein>
    <recommendedName>
        <fullName evidence="4">PTS cellobiose transporter subunit IIA</fullName>
    </recommendedName>
</protein>
<dbReference type="AlphaFoldDB" id="A0A2N6UD25"/>
<evidence type="ECO:0000313" key="3">
    <source>
        <dbReference type="Proteomes" id="UP000235701"/>
    </source>
</evidence>
<gene>
    <name evidence="2" type="ORF">CJ191_06740</name>
</gene>
<evidence type="ECO:0000256" key="1">
    <source>
        <dbReference type="SAM" id="Phobius"/>
    </source>
</evidence>
<dbReference type="EMBL" id="PNHQ01000015">
    <property type="protein sequence ID" value="PMC79445.1"/>
    <property type="molecule type" value="Genomic_DNA"/>
</dbReference>
<feature type="transmembrane region" description="Helical" evidence="1">
    <location>
        <begin position="123"/>
        <end position="143"/>
    </location>
</feature>
<feature type="transmembrane region" description="Helical" evidence="1">
    <location>
        <begin position="86"/>
        <end position="103"/>
    </location>
</feature>
<dbReference type="Proteomes" id="UP000235701">
    <property type="component" value="Unassembled WGS sequence"/>
</dbReference>
<organism evidence="2 3">
    <name type="scientific">Aerococcus viridans</name>
    <dbReference type="NCBI Taxonomy" id="1377"/>
    <lineage>
        <taxon>Bacteria</taxon>
        <taxon>Bacillati</taxon>
        <taxon>Bacillota</taxon>
        <taxon>Bacilli</taxon>
        <taxon>Lactobacillales</taxon>
        <taxon>Aerococcaceae</taxon>
        <taxon>Aerococcus</taxon>
    </lineage>
</organism>
<keyword evidence="1" id="KW-0472">Membrane</keyword>
<sequence>MVRSKEVQQQEKELALRNFKFNRFLFIRYALAFSVIANLYWLFMNLFTQVSSVVLPAIMVIIGGMAAFEYLRLYWTHDNTLKFSKIYFQVQLVVSVLLFFTTFSETAFNYLYPFLGMSDEAILLVYIILGVGLVVAGISLFKIQRIAKNKDKKYQYIQRYEKYTS</sequence>
<keyword evidence="1" id="KW-1133">Transmembrane helix</keyword>
<feature type="transmembrane region" description="Helical" evidence="1">
    <location>
        <begin position="53"/>
        <end position="74"/>
    </location>
</feature>
<feature type="transmembrane region" description="Helical" evidence="1">
    <location>
        <begin position="21"/>
        <end position="41"/>
    </location>
</feature>
<keyword evidence="1" id="KW-0812">Transmembrane</keyword>
<keyword evidence="3" id="KW-1185">Reference proteome</keyword>
<proteinExistence type="predicted"/>
<reference evidence="2 3" key="1">
    <citation type="submission" date="2017-09" db="EMBL/GenBank/DDBJ databases">
        <title>Bacterial strain isolated from the female urinary microbiota.</title>
        <authorList>
            <person name="Thomas-White K."/>
            <person name="Kumar N."/>
            <person name="Forster S."/>
            <person name="Putonti C."/>
            <person name="Lawley T."/>
            <person name="Wolfe A.J."/>
        </authorList>
    </citation>
    <scope>NUCLEOTIDE SEQUENCE [LARGE SCALE GENOMIC DNA]</scope>
    <source>
        <strain evidence="2 3">UMB0240</strain>
    </source>
</reference>